<protein>
    <submittedName>
        <fullName evidence="1">Uncharacterized protein</fullName>
    </submittedName>
</protein>
<dbReference type="AlphaFoldDB" id="A0A4Q7YU16"/>
<comment type="caution">
    <text evidence="1">The sequence shown here is derived from an EMBL/GenBank/DDBJ whole genome shotgun (WGS) entry which is preliminary data.</text>
</comment>
<proteinExistence type="predicted"/>
<dbReference type="Proteomes" id="UP000292958">
    <property type="component" value="Unassembled WGS sequence"/>
</dbReference>
<organism evidence="1 2">
    <name type="scientific">Edaphobacter modestus</name>
    <dbReference type="NCBI Taxonomy" id="388466"/>
    <lineage>
        <taxon>Bacteria</taxon>
        <taxon>Pseudomonadati</taxon>
        <taxon>Acidobacteriota</taxon>
        <taxon>Terriglobia</taxon>
        <taxon>Terriglobales</taxon>
        <taxon>Acidobacteriaceae</taxon>
        <taxon>Edaphobacter</taxon>
    </lineage>
</organism>
<dbReference type="EMBL" id="SHKW01000001">
    <property type="protein sequence ID" value="RZU41098.1"/>
    <property type="molecule type" value="Genomic_DNA"/>
</dbReference>
<sequence>MYSGDCSNRACFAKLVVEVLDHHFTLAKHGEVARMDQNVAIWNLHAAVEFVGVTQEDKSELGFSISV</sequence>
<evidence type="ECO:0000313" key="2">
    <source>
        <dbReference type="Proteomes" id="UP000292958"/>
    </source>
</evidence>
<keyword evidence="2" id="KW-1185">Reference proteome</keyword>
<accession>A0A4Q7YU16</accession>
<name>A0A4Q7YU16_9BACT</name>
<evidence type="ECO:0000313" key="1">
    <source>
        <dbReference type="EMBL" id="RZU41098.1"/>
    </source>
</evidence>
<reference evidence="1 2" key="1">
    <citation type="submission" date="2019-02" db="EMBL/GenBank/DDBJ databases">
        <title>Genomic Encyclopedia of Archaeal and Bacterial Type Strains, Phase II (KMG-II): from individual species to whole genera.</title>
        <authorList>
            <person name="Goeker M."/>
        </authorList>
    </citation>
    <scope>NUCLEOTIDE SEQUENCE [LARGE SCALE GENOMIC DNA]</scope>
    <source>
        <strain evidence="1 2">DSM 18101</strain>
    </source>
</reference>
<gene>
    <name evidence="1" type="ORF">BDD14_2593</name>
</gene>